<reference evidence="1" key="1">
    <citation type="journal article" date="2022" name="bioRxiv">
        <title>Genomics of Preaxostyla Flagellates Illuminates Evolutionary Transitions and the Path Towards Mitochondrial Loss.</title>
        <authorList>
            <person name="Novak L.V.F."/>
            <person name="Treitli S.C."/>
            <person name="Pyrih J."/>
            <person name="Halakuc P."/>
            <person name="Pipaliya S.V."/>
            <person name="Vacek V."/>
            <person name="Brzon O."/>
            <person name="Soukal P."/>
            <person name="Eme L."/>
            <person name="Dacks J.B."/>
            <person name="Karnkowska A."/>
            <person name="Elias M."/>
            <person name="Hampl V."/>
        </authorList>
    </citation>
    <scope>NUCLEOTIDE SEQUENCE</scope>
    <source>
        <strain evidence="1">RCP-MX</strain>
    </source>
</reference>
<evidence type="ECO:0000313" key="2">
    <source>
        <dbReference type="Proteomes" id="UP001141327"/>
    </source>
</evidence>
<comment type="caution">
    <text evidence="1">The sequence shown here is derived from an EMBL/GenBank/DDBJ whole genome shotgun (WGS) entry which is preliminary data.</text>
</comment>
<evidence type="ECO:0000313" key="1">
    <source>
        <dbReference type="EMBL" id="KAJ4457798.1"/>
    </source>
</evidence>
<dbReference type="InterPro" id="IPR032675">
    <property type="entry name" value="LRR_dom_sf"/>
</dbReference>
<accession>A0ABQ8UEX6</accession>
<dbReference type="Gene3D" id="3.80.10.10">
    <property type="entry name" value="Ribonuclease Inhibitor"/>
    <property type="match status" value="2"/>
</dbReference>
<dbReference type="SUPFAM" id="SSF52047">
    <property type="entry name" value="RNI-like"/>
    <property type="match status" value="1"/>
</dbReference>
<name>A0ABQ8UEX6_9EUKA</name>
<gene>
    <name evidence="1" type="ORF">PAPYR_6613</name>
</gene>
<dbReference type="Proteomes" id="UP001141327">
    <property type="component" value="Unassembled WGS sequence"/>
</dbReference>
<keyword evidence="2" id="KW-1185">Reference proteome</keyword>
<proteinExistence type="predicted"/>
<dbReference type="EMBL" id="JAPMOS010000039">
    <property type="protein sequence ID" value="KAJ4457798.1"/>
    <property type="molecule type" value="Genomic_DNA"/>
</dbReference>
<protein>
    <submittedName>
        <fullName evidence="1">Uncharacterized protein</fullName>
    </submittedName>
</protein>
<sequence>MATWSRGMILGSGEVERYLSGTKLRETNELMLSSSCGSGNERKRSSIQLAESATTGDQFRSSTMEAPVVLGSFLSLPPDLLSCIVEASGHSIQTYIQLLSLSRGIRLGVRGVPRELSFGDNNLHFRREAPRPTADALAALIGPCQSLIKLTFPSSCGSPFDPNIYGCGATEAVFAGWVNGAFGGHHLLTVLEYLPTTVEPAIECILRHLPGLLILRLGMDTRISTHLLSALAQSCPHLQVLQSKAAVTTSLLEVTPLAPLAGSLQQFRCCHIPPSPSLDAFVGGLSAVGTLHISHCPSAALAPLASHLTRLSMRLASQQDELPGPWLSRLERLSLRGRLSFTEPLAQLLAASQATIQRLKLATVRPDDGLAPLLAALDALPRLTHLSLHWNSSPRGAEFPGLPDGLAERLEHLTLGLDNPDIPFARCPLAITSSRLQCLRLRWLGSVSALSLDCPALVEVQLPQIPPGQLSLRCSRLRLIANLPAWFEGLATALPDLEMVGSGSSDPIWLPRLLAGSHPRLRNLPEVRLTRADLLASVCACGSLIELRLWLDLVQLANPLVLRLPQRLQVLVLSLCPVDSDEEGSDDRLFNVQVDAPGLRLFQLTRADYDVQLQLGCPALTTLHLSVGWDGVPVSSLELDERARLHSLTISGNCDLDSMLDLLSNNGERLEHLKWSTATEAEAWPQLVAALEGLPRLARLELDVGNAPVPLSLACPPLRTLQLETLSESSRVVLTCPLLEMISSFWNRSRQLTLAVPAPNLPPHDE</sequence>
<organism evidence="1 2">
    <name type="scientific">Paratrimastix pyriformis</name>
    <dbReference type="NCBI Taxonomy" id="342808"/>
    <lineage>
        <taxon>Eukaryota</taxon>
        <taxon>Metamonada</taxon>
        <taxon>Preaxostyla</taxon>
        <taxon>Paratrimastigidae</taxon>
        <taxon>Paratrimastix</taxon>
    </lineage>
</organism>